<organism evidence="2 3">
    <name type="scientific">Paraburkholderia rhizosphaerae</name>
    <dbReference type="NCBI Taxonomy" id="480658"/>
    <lineage>
        <taxon>Bacteria</taxon>
        <taxon>Pseudomonadati</taxon>
        <taxon>Pseudomonadota</taxon>
        <taxon>Betaproteobacteria</taxon>
        <taxon>Burkholderiales</taxon>
        <taxon>Burkholderiaceae</taxon>
        <taxon>Paraburkholderia</taxon>
    </lineage>
</organism>
<dbReference type="Proteomes" id="UP000295509">
    <property type="component" value="Unassembled WGS sequence"/>
</dbReference>
<dbReference type="RefSeq" id="WP_134195767.1">
    <property type="nucleotide sequence ID" value="NZ_JBHLUW010000032.1"/>
</dbReference>
<reference evidence="2 3" key="1">
    <citation type="submission" date="2019-03" db="EMBL/GenBank/DDBJ databases">
        <title>Genomic Encyclopedia of Type Strains, Phase III (KMG-III): the genomes of soil and plant-associated and newly described type strains.</title>
        <authorList>
            <person name="Whitman W."/>
        </authorList>
    </citation>
    <scope>NUCLEOTIDE SEQUENCE [LARGE SCALE GENOMIC DNA]</scope>
    <source>
        <strain evidence="2 3">LMG 29544</strain>
    </source>
</reference>
<protein>
    <submittedName>
        <fullName evidence="2">Uncharacterized protein</fullName>
    </submittedName>
</protein>
<feature type="transmembrane region" description="Helical" evidence="1">
    <location>
        <begin position="42"/>
        <end position="65"/>
    </location>
</feature>
<name>A0A4V3HDT8_9BURK</name>
<proteinExistence type="predicted"/>
<dbReference type="EMBL" id="SORE01000022">
    <property type="protein sequence ID" value="TDY42314.1"/>
    <property type="molecule type" value="Genomic_DNA"/>
</dbReference>
<dbReference type="OrthoDB" id="5233at2"/>
<evidence type="ECO:0000256" key="1">
    <source>
        <dbReference type="SAM" id="Phobius"/>
    </source>
</evidence>
<dbReference type="AlphaFoldDB" id="A0A4V3HDT8"/>
<sequence length="105" mass="11923">MASKILIKHPQSGIHVTGWIGFSWTYLFCGWCVPLVRREIRVAGIHLLLTLCTCGIWQVAGAFLYNRQYMTRMLVDKGYILADTRARNDKALVELDIAPLIYPLG</sequence>
<keyword evidence="1" id="KW-0812">Transmembrane</keyword>
<keyword evidence="1" id="KW-1133">Transmembrane helix</keyword>
<feature type="transmembrane region" description="Helical" evidence="1">
    <location>
        <begin position="12"/>
        <end position="36"/>
    </location>
</feature>
<comment type="caution">
    <text evidence="2">The sequence shown here is derived from an EMBL/GenBank/DDBJ whole genome shotgun (WGS) entry which is preliminary data.</text>
</comment>
<gene>
    <name evidence="2" type="ORF">BX592_122123</name>
</gene>
<accession>A0A4V3HDT8</accession>
<evidence type="ECO:0000313" key="3">
    <source>
        <dbReference type="Proteomes" id="UP000295509"/>
    </source>
</evidence>
<evidence type="ECO:0000313" key="2">
    <source>
        <dbReference type="EMBL" id="TDY42314.1"/>
    </source>
</evidence>
<keyword evidence="1" id="KW-0472">Membrane</keyword>
<keyword evidence="3" id="KW-1185">Reference proteome</keyword>